<evidence type="ECO:0000313" key="1">
    <source>
        <dbReference type="EMBL" id="KAJ4714939.1"/>
    </source>
</evidence>
<sequence length="725" mass="80089">MRWLHNKSFSSSPSSSSSPVSFHSSRNKTDNINNPFGFKNSRNNSSGNSNHNNNDNNNNDKKDSRGPRLTRQKKLRHWRDQEFVGVAKIAHADLAESGSPRDNDHTSATLRTSTSMPSPVPLPLPLPLPLPVTVDYGGRGVEERERDGFRDRVDGTAEGVSSNSPIASVFSRRVGRKMPEYSDTRSPRTVHRDLNGVESSRENFRLNIPVKSAPSSPYTSPVLSPQRRSVCEIFQYNVPKGNQQGWSAPEMPTLDIHGLPPPAFFDYTAFSTESSPFQSPRSRSPCRNPMSPSGPSSPIHSKLSRESAGLLEVHPLPLPPGAGMHSPSSPILQVSAKPESLPMNSQWQKGKLIGRGTFGSVYVASNRETGALCAMKEVEIFPDDPKSAECIKQLEQEIKVLSQLKHPNIVQYYGSEIVEEKFYIYLEYVHPGSINKYVREHCGAITESVVRNFTRHILCGLAYLHSKKTIHRDIKGANLLVDASGVVKLADFGMAKHLTGQVADLSLKGSPYWMAPELMMAVMQKDNNSDLALAVDIWSLGCTIIEMFTGKPPWSEYEGAAAMFKVMKDTPAIPESLSAEGKDFLRCCFRRNPAERPSASMLLEHRFLKNSQPDLPSHSLSCSGMKLTENPRSLRDRSDGKFDQMPGLPSSRSAKKANLESEDSQRSRRETSNLIGASLCSPRSTLEALPSLSPPHSGHSAHHSSASTIVLDRIGRSFKKNRTKK</sequence>
<accession>A0ACC1XTZ8</accession>
<name>A0ACC1XTZ8_MELAZ</name>
<evidence type="ECO:0000313" key="2">
    <source>
        <dbReference type="Proteomes" id="UP001164539"/>
    </source>
</evidence>
<keyword evidence="2" id="KW-1185">Reference proteome</keyword>
<organism evidence="1 2">
    <name type="scientific">Melia azedarach</name>
    <name type="common">Chinaberry tree</name>
    <dbReference type="NCBI Taxonomy" id="155640"/>
    <lineage>
        <taxon>Eukaryota</taxon>
        <taxon>Viridiplantae</taxon>
        <taxon>Streptophyta</taxon>
        <taxon>Embryophyta</taxon>
        <taxon>Tracheophyta</taxon>
        <taxon>Spermatophyta</taxon>
        <taxon>Magnoliopsida</taxon>
        <taxon>eudicotyledons</taxon>
        <taxon>Gunneridae</taxon>
        <taxon>Pentapetalae</taxon>
        <taxon>rosids</taxon>
        <taxon>malvids</taxon>
        <taxon>Sapindales</taxon>
        <taxon>Meliaceae</taxon>
        <taxon>Melia</taxon>
    </lineage>
</organism>
<dbReference type="EMBL" id="CM051400">
    <property type="protein sequence ID" value="KAJ4714939.1"/>
    <property type="molecule type" value="Genomic_DNA"/>
</dbReference>
<keyword evidence="1" id="KW-0418">Kinase</keyword>
<dbReference type="Proteomes" id="UP001164539">
    <property type="component" value="Chromosome 7"/>
</dbReference>
<keyword evidence="1" id="KW-0808">Transferase</keyword>
<proteinExistence type="predicted"/>
<reference evidence="1 2" key="1">
    <citation type="journal article" date="2023" name="Science">
        <title>Complex scaffold remodeling in plant triterpene biosynthesis.</title>
        <authorList>
            <person name="De La Pena R."/>
            <person name="Hodgson H."/>
            <person name="Liu J.C."/>
            <person name="Stephenson M.J."/>
            <person name="Martin A.C."/>
            <person name="Owen C."/>
            <person name="Harkess A."/>
            <person name="Leebens-Mack J."/>
            <person name="Jimenez L.E."/>
            <person name="Osbourn A."/>
            <person name="Sattely E.S."/>
        </authorList>
    </citation>
    <scope>NUCLEOTIDE SEQUENCE [LARGE SCALE GENOMIC DNA]</scope>
    <source>
        <strain evidence="2">cv. JPN11</strain>
        <tissue evidence="1">Leaf</tissue>
    </source>
</reference>
<gene>
    <name evidence="1" type="ORF">OWV82_013351</name>
</gene>
<protein>
    <submittedName>
        <fullName evidence="1">Protein kinase</fullName>
    </submittedName>
</protein>
<comment type="caution">
    <text evidence="1">The sequence shown here is derived from an EMBL/GenBank/DDBJ whole genome shotgun (WGS) entry which is preliminary data.</text>
</comment>